<organism evidence="5 6">
    <name type="scientific">Bifidobacterium tissieri</name>
    <dbReference type="NCBI Taxonomy" id="1630162"/>
    <lineage>
        <taxon>Bacteria</taxon>
        <taxon>Bacillati</taxon>
        <taxon>Actinomycetota</taxon>
        <taxon>Actinomycetes</taxon>
        <taxon>Bifidobacteriales</taxon>
        <taxon>Bifidobacteriaceae</taxon>
        <taxon>Bifidobacterium</taxon>
    </lineage>
</organism>
<name>A0A261FG26_9BIFI</name>
<evidence type="ECO:0000313" key="6">
    <source>
        <dbReference type="Proteomes" id="UP000216444"/>
    </source>
</evidence>
<keyword evidence="6" id="KW-1185">Reference proteome</keyword>
<dbReference type="SUPFAM" id="SSF53335">
    <property type="entry name" value="S-adenosyl-L-methionine-dependent methyltransferases"/>
    <property type="match status" value="1"/>
</dbReference>
<keyword evidence="3" id="KW-0949">S-adenosyl-L-methionine</keyword>
<dbReference type="PROSITE" id="PS51682">
    <property type="entry name" value="SAM_OMT_I"/>
    <property type="match status" value="1"/>
</dbReference>
<evidence type="ECO:0000256" key="4">
    <source>
        <dbReference type="SAM" id="MobiDB-lite"/>
    </source>
</evidence>
<gene>
    <name evidence="5" type="ORF">BTIS_1164</name>
</gene>
<protein>
    <submittedName>
        <fullName evidence="5">O-methyltransferase</fullName>
    </submittedName>
</protein>
<feature type="region of interest" description="Disordered" evidence="4">
    <location>
        <begin position="181"/>
        <end position="205"/>
    </location>
</feature>
<keyword evidence="2 5" id="KW-0808">Transferase</keyword>
<dbReference type="AlphaFoldDB" id="A0A261FG26"/>
<dbReference type="InterPro" id="IPR002935">
    <property type="entry name" value="SAM_O-MeTrfase"/>
</dbReference>
<keyword evidence="1 5" id="KW-0489">Methyltransferase</keyword>
<dbReference type="InterPro" id="IPR050362">
    <property type="entry name" value="Cation-dep_OMT"/>
</dbReference>
<reference evidence="5 6" key="1">
    <citation type="journal article" date="2017" name="BMC Genomics">
        <title>Comparative genomic and phylogenomic analyses of the Bifidobacteriaceae family.</title>
        <authorList>
            <person name="Lugli G.A."/>
            <person name="Milani C."/>
            <person name="Turroni F."/>
            <person name="Duranti S."/>
            <person name="Mancabelli L."/>
            <person name="Mangifesta M."/>
            <person name="Ferrario C."/>
            <person name="Modesto M."/>
            <person name="Mattarelli P."/>
            <person name="Jiri K."/>
            <person name="van Sinderen D."/>
            <person name="Ventura M."/>
        </authorList>
    </citation>
    <scope>NUCLEOTIDE SEQUENCE [LARGE SCALE GENOMIC DNA]</scope>
    <source>
        <strain evidence="5 6">DSM 100201</strain>
    </source>
</reference>
<dbReference type="Pfam" id="PF01596">
    <property type="entry name" value="Methyltransf_3"/>
    <property type="match status" value="1"/>
</dbReference>
<evidence type="ECO:0000256" key="3">
    <source>
        <dbReference type="ARBA" id="ARBA00022691"/>
    </source>
</evidence>
<evidence type="ECO:0000256" key="1">
    <source>
        <dbReference type="ARBA" id="ARBA00022603"/>
    </source>
</evidence>
<evidence type="ECO:0000313" key="5">
    <source>
        <dbReference type="EMBL" id="OZG57923.1"/>
    </source>
</evidence>
<accession>A0A261FG26</accession>
<dbReference type="InterPro" id="IPR029063">
    <property type="entry name" value="SAM-dependent_MTases_sf"/>
</dbReference>
<sequence length="241" mass="26516">MSGRDYSKLANGWEFIEDTAYDNESDLLHELRRQALDAGFEQGSASQARFMAIQVRQIHARSVIILGTGALVETVHLIGALNALSADTPGQLTAVDSSAQGTVLIRKAFNRMQDHTHVKLRVVNAKADVFLPRLNPGDYDMVIVTGDEQNYSGAFDHAYRLLRRDGVLMLCDALALHSASATPSPRSQTEASGQDHSGQHQDSQHDRVMHMCQLIDDAFDDERFDSALIPVGTGMILSIKR</sequence>
<evidence type="ECO:0000256" key="2">
    <source>
        <dbReference type="ARBA" id="ARBA00022679"/>
    </source>
</evidence>
<feature type="compositionally biased region" description="Polar residues" evidence="4">
    <location>
        <begin position="181"/>
        <end position="191"/>
    </location>
</feature>
<dbReference type="GO" id="GO:0032259">
    <property type="term" value="P:methylation"/>
    <property type="evidence" value="ECO:0007669"/>
    <property type="project" value="UniProtKB-KW"/>
</dbReference>
<dbReference type="GO" id="GO:0008757">
    <property type="term" value="F:S-adenosylmethionine-dependent methyltransferase activity"/>
    <property type="evidence" value="ECO:0007669"/>
    <property type="project" value="TreeGrafter"/>
</dbReference>
<dbReference type="Proteomes" id="UP000216444">
    <property type="component" value="Unassembled WGS sequence"/>
</dbReference>
<dbReference type="CDD" id="cd02440">
    <property type="entry name" value="AdoMet_MTases"/>
    <property type="match status" value="1"/>
</dbReference>
<dbReference type="PANTHER" id="PTHR10509:SF14">
    <property type="entry name" value="CAFFEOYL-COA O-METHYLTRANSFERASE 3-RELATED"/>
    <property type="match status" value="1"/>
</dbReference>
<dbReference type="GO" id="GO:0008171">
    <property type="term" value="F:O-methyltransferase activity"/>
    <property type="evidence" value="ECO:0007669"/>
    <property type="project" value="InterPro"/>
</dbReference>
<dbReference type="Gene3D" id="3.40.50.150">
    <property type="entry name" value="Vaccinia Virus protein VP39"/>
    <property type="match status" value="1"/>
</dbReference>
<comment type="caution">
    <text evidence="5">The sequence shown here is derived from an EMBL/GenBank/DDBJ whole genome shotgun (WGS) entry which is preliminary data.</text>
</comment>
<dbReference type="PANTHER" id="PTHR10509">
    <property type="entry name" value="O-METHYLTRANSFERASE-RELATED"/>
    <property type="match status" value="1"/>
</dbReference>
<dbReference type="EMBL" id="MWWV01000006">
    <property type="protein sequence ID" value="OZG57923.1"/>
    <property type="molecule type" value="Genomic_DNA"/>
</dbReference>
<proteinExistence type="predicted"/>
<dbReference type="RefSeq" id="WP_094663572.1">
    <property type="nucleotide sequence ID" value="NZ_MWWV01000006.1"/>
</dbReference>